<dbReference type="Proteomes" id="UP000008144">
    <property type="component" value="Chromosome 3"/>
</dbReference>
<reference evidence="2" key="1">
    <citation type="journal article" date="2002" name="Science">
        <title>The draft genome of Ciona intestinalis: insights into chordate and vertebrate origins.</title>
        <authorList>
            <person name="Dehal P."/>
            <person name="Satou Y."/>
            <person name="Campbell R.K."/>
            <person name="Chapman J."/>
            <person name="Degnan B."/>
            <person name="De Tomaso A."/>
            <person name="Davidson B."/>
            <person name="Di Gregorio A."/>
            <person name="Gelpke M."/>
            <person name="Goodstein D.M."/>
            <person name="Harafuji N."/>
            <person name="Hastings K.E."/>
            <person name="Ho I."/>
            <person name="Hotta K."/>
            <person name="Huang W."/>
            <person name="Kawashima T."/>
            <person name="Lemaire P."/>
            <person name="Martinez D."/>
            <person name="Meinertzhagen I.A."/>
            <person name="Necula S."/>
            <person name="Nonaka M."/>
            <person name="Putnam N."/>
            <person name="Rash S."/>
            <person name="Saiga H."/>
            <person name="Satake M."/>
            <person name="Terry A."/>
            <person name="Yamada L."/>
            <person name="Wang H.G."/>
            <person name="Awazu S."/>
            <person name="Azumi K."/>
            <person name="Boore J."/>
            <person name="Branno M."/>
            <person name="Chin-Bow S."/>
            <person name="DeSantis R."/>
            <person name="Doyle S."/>
            <person name="Francino P."/>
            <person name="Keys D.N."/>
            <person name="Haga S."/>
            <person name="Hayashi H."/>
            <person name="Hino K."/>
            <person name="Imai K.S."/>
            <person name="Inaba K."/>
            <person name="Kano S."/>
            <person name="Kobayashi K."/>
            <person name="Kobayashi M."/>
            <person name="Lee B.I."/>
            <person name="Makabe K.W."/>
            <person name="Manohar C."/>
            <person name="Matassi G."/>
            <person name="Medina M."/>
            <person name="Mochizuki Y."/>
            <person name="Mount S."/>
            <person name="Morishita T."/>
            <person name="Miura S."/>
            <person name="Nakayama A."/>
            <person name="Nishizaka S."/>
            <person name="Nomoto H."/>
            <person name="Ohta F."/>
            <person name="Oishi K."/>
            <person name="Rigoutsos I."/>
            <person name="Sano M."/>
            <person name="Sasaki A."/>
            <person name="Sasakura Y."/>
            <person name="Shoguchi E."/>
            <person name="Shin-i T."/>
            <person name="Spagnuolo A."/>
            <person name="Stainier D."/>
            <person name="Suzuki M.M."/>
            <person name="Tassy O."/>
            <person name="Takatori N."/>
            <person name="Tokuoka M."/>
            <person name="Yagi K."/>
            <person name="Yoshizaki F."/>
            <person name="Wada S."/>
            <person name="Zhang C."/>
            <person name="Hyatt P.D."/>
            <person name="Larimer F."/>
            <person name="Detter C."/>
            <person name="Doggett N."/>
            <person name="Glavina T."/>
            <person name="Hawkins T."/>
            <person name="Richardson P."/>
            <person name="Lucas S."/>
            <person name="Kohara Y."/>
            <person name="Levine M."/>
            <person name="Satoh N."/>
            <person name="Rokhsar D.S."/>
        </authorList>
    </citation>
    <scope>NUCLEOTIDE SEQUENCE [LARGE SCALE GENOMIC DNA]</scope>
</reference>
<evidence type="ECO:0000313" key="1">
    <source>
        <dbReference type="Ensembl" id="ENSCINP00000034997.1"/>
    </source>
</evidence>
<sequence>MHKLFRVLFVTKNLIKSDVIHFAFKSCFVTFKRPAQLCNYSKDPLSELSSSVF</sequence>
<dbReference type="Ensembl" id="ENSCINT00000032658.1">
    <property type="protein sequence ID" value="ENSCINP00000034997.1"/>
    <property type="gene ID" value="ENSCING00000024708.1"/>
</dbReference>
<dbReference type="AlphaFoldDB" id="H2XZB3"/>
<dbReference type="InParanoid" id="H2XZB3"/>
<name>H2XZB3_CIOIN</name>
<evidence type="ECO:0000313" key="2">
    <source>
        <dbReference type="Proteomes" id="UP000008144"/>
    </source>
</evidence>
<dbReference type="HOGENOM" id="CLU_3067897_0_0_1"/>
<accession>H2XZB3</accession>
<proteinExistence type="predicted"/>
<dbReference type="EMBL" id="EAAA01001816">
    <property type="status" value="NOT_ANNOTATED_CDS"/>
    <property type="molecule type" value="Genomic_DNA"/>
</dbReference>
<protein>
    <submittedName>
        <fullName evidence="1">Uncharacterized protein</fullName>
    </submittedName>
</protein>
<reference evidence="1" key="3">
    <citation type="submission" date="2025-08" db="UniProtKB">
        <authorList>
            <consortium name="Ensembl"/>
        </authorList>
    </citation>
    <scope>IDENTIFICATION</scope>
</reference>
<reference evidence="1" key="2">
    <citation type="journal article" date="2008" name="Genome Biol.">
        <title>Improved genome assembly and evidence-based global gene model set for the chordate Ciona intestinalis: new insight into intron and operon populations.</title>
        <authorList>
            <person name="Satou Y."/>
            <person name="Mineta K."/>
            <person name="Ogasawara M."/>
            <person name="Sasakura Y."/>
            <person name="Shoguchi E."/>
            <person name="Ueno K."/>
            <person name="Yamada L."/>
            <person name="Matsumoto J."/>
            <person name="Wasserscheid J."/>
            <person name="Dewar K."/>
            <person name="Wiley G.B."/>
            <person name="Macmil S.L."/>
            <person name="Roe B.A."/>
            <person name="Zeller R.W."/>
            <person name="Hastings K.E."/>
            <person name="Lemaire P."/>
            <person name="Lindquist E."/>
            <person name="Endo T."/>
            <person name="Hotta K."/>
            <person name="Inaba K."/>
        </authorList>
    </citation>
    <scope>NUCLEOTIDE SEQUENCE [LARGE SCALE GENOMIC DNA]</scope>
    <source>
        <strain evidence="1">wild type</strain>
    </source>
</reference>
<organism evidence="1 2">
    <name type="scientific">Ciona intestinalis</name>
    <name type="common">Transparent sea squirt</name>
    <name type="synonym">Ascidia intestinalis</name>
    <dbReference type="NCBI Taxonomy" id="7719"/>
    <lineage>
        <taxon>Eukaryota</taxon>
        <taxon>Metazoa</taxon>
        <taxon>Chordata</taxon>
        <taxon>Tunicata</taxon>
        <taxon>Ascidiacea</taxon>
        <taxon>Phlebobranchia</taxon>
        <taxon>Cionidae</taxon>
        <taxon>Ciona</taxon>
    </lineage>
</organism>
<keyword evidence="2" id="KW-1185">Reference proteome</keyword>
<reference evidence="1" key="4">
    <citation type="submission" date="2025-09" db="UniProtKB">
        <authorList>
            <consortium name="Ensembl"/>
        </authorList>
    </citation>
    <scope>IDENTIFICATION</scope>
</reference>